<sequence length="228" mass="25557">MPDHQTIYQEEAERYHRLIAKQPDLGEAIEELFPPAGLDVVDLGAGSGRLTVPLAAKAKSIIALDASEAMLEVNAARLRHAGCTNWSTKVADHRSLPLADRSADLIVSGWSIGYLGDSRTRGWEQNIRRVIGEIKRVLRPGGAALVFETMGTGHETPHPPDFLQQYYAALEKEYGFSYQWIRMDYRFESAGEAEELIRFFFGDELADEVAKRRLSVVPECAGVWRLRL</sequence>
<dbReference type="Proteomes" id="UP000632125">
    <property type="component" value="Unassembled WGS sequence"/>
</dbReference>
<name>A0A927H675_9BACL</name>
<keyword evidence="3" id="KW-1185">Reference proteome</keyword>
<dbReference type="EMBL" id="JACXIY010000019">
    <property type="protein sequence ID" value="MBD2870256.1"/>
    <property type="molecule type" value="Genomic_DNA"/>
</dbReference>
<dbReference type="SUPFAM" id="SSF53335">
    <property type="entry name" value="S-adenosyl-L-methionine-dependent methyltransferases"/>
    <property type="match status" value="1"/>
</dbReference>
<dbReference type="Pfam" id="PF13649">
    <property type="entry name" value="Methyltransf_25"/>
    <property type="match status" value="1"/>
</dbReference>
<dbReference type="PANTHER" id="PTHR42912:SF93">
    <property type="entry name" value="N6-ADENOSINE-METHYLTRANSFERASE TMT1A"/>
    <property type="match status" value="1"/>
</dbReference>
<dbReference type="Gene3D" id="3.40.50.150">
    <property type="entry name" value="Vaccinia Virus protein VP39"/>
    <property type="match status" value="1"/>
</dbReference>
<evidence type="ECO:0000259" key="1">
    <source>
        <dbReference type="Pfam" id="PF13649"/>
    </source>
</evidence>
<comment type="caution">
    <text evidence="2">The sequence shown here is derived from an EMBL/GenBank/DDBJ whole genome shotgun (WGS) entry which is preliminary data.</text>
</comment>
<organism evidence="2 3">
    <name type="scientific">Paenibacillus arenilitoris</name>
    <dbReference type="NCBI Taxonomy" id="2772299"/>
    <lineage>
        <taxon>Bacteria</taxon>
        <taxon>Bacillati</taxon>
        <taxon>Bacillota</taxon>
        <taxon>Bacilli</taxon>
        <taxon>Bacillales</taxon>
        <taxon>Paenibacillaceae</taxon>
        <taxon>Paenibacillus</taxon>
    </lineage>
</organism>
<feature type="domain" description="Methyltransferase" evidence="1">
    <location>
        <begin position="40"/>
        <end position="142"/>
    </location>
</feature>
<reference evidence="2" key="1">
    <citation type="submission" date="2020-09" db="EMBL/GenBank/DDBJ databases">
        <title>A novel bacterium of genus Paenibacillus, isolated from South China Sea.</title>
        <authorList>
            <person name="Huang H."/>
            <person name="Mo K."/>
            <person name="Hu Y."/>
        </authorList>
    </citation>
    <scope>NUCLEOTIDE SEQUENCE</scope>
    <source>
        <strain evidence="2">IB182493</strain>
    </source>
</reference>
<gene>
    <name evidence="2" type="ORF">IDH41_16875</name>
</gene>
<keyword evidence="2" id="KW-0489">Methyltransferase</keyword>
<protein>
    <submittedName>
        <fullName evidence="2">Class I SAM-dependent methyltransferase</fullName>
    </submittedName>
</protein>
<evidence type="ECO:0000313" key="2">
    <source>
        <dbReference type="EMBL" id="MBD2870256.1"/>
    </source>
</evidence>
<accession>A0A927H675</accession>
<evidence type="ECO:0000313" key="3">
    <source>
        <dbReference type="Proteomes" id="UP000632125"/>
    </source>
</evidence>
<dbReference type="InterPro" id="IPR050508">
    <property type="entry name" value="Methyltransf_Superfamily"/>
</dbReference>
<dbReference type="GO" id="GO:0032259">
    <property type="term" value="P:methylation"/>
    <property type="evidence" value="ECO:0007669"/>
    <property type="project" value="UniProtKB-KW"/>
</dbReference>
<keyword evidence="2" id="KW-0808">Transferase</keyword>
<dbReference type="RefSeq" id="WP_190863039.1">
    <property type="nucleotide sequence ID" value="NZ_JACXIY010000019.1"/>
</dbReference>
<dbReference type="CDD" id="cd02440">
    <property type="entry name" value="AdoMet_MTases"/>
    <property type="match status" value="1"/>
</dbReference>
<dbReference type="PANTHER" id="PTHR42912">
    <property type="entry name" value="METHYLTRANSFERASE"/>
    <property type="match status" value="1"/>
</dbReference>
<dbReference type="InterPro" id="IPR029063">
    <property type="entry name" value="SAM-dependent_MTases_sf"/>
</dbReference>
<proteinExistence type="predicted"/>
<dbReference type="AlphaFoldDB" id="A0A927H675"/>
<dbReference type="GO" id="GO:0008168">
    <property type="term" value="F:methyltransferase activity"/>
    <property type="evidence" value="ECO:0007669"/>
    <property type="project" value="UniProtKB-KW"/>
</dbReference>
<dbReference type="InterPro" id="IPR041698">
    <property type="entry name" value="Methyltransf_25"/>
</dbReference>